<proteinExistence type="predicted"/>
<evidence type="ECO:0000313" key="1">
    <source>
        <dbReference type="EMBL" id="RMZ99686.1"/>
    </source>
</evidence>
<dbReference type="Proteomes" id="UP000276133">
    <property type="component" value="Unassembled WGS sequence"/>
</dbReference>
<name>A0A3M7PKN3_BRAPC</name>
<comment type="caution">
    <text evidence="1">The sequence shown here is derived from an EMBL/GenBank/DDBJ whole genome shotgun (WGS) entry which is preliminary data.</text>
</comment>
<sequence length="120" mass="13627">MLRTFGTFSGIVSSISSFILQLKSNSLLIKTTIGFDSNSNHSYQSENKNSTHDKFEELESINSNFYKKPSKSLCFISSTIDFIFNFFQSGSVFIWILGYDKNPTDLTNGFLVITFVLTNY</sequence>
<evidence type="ECO:0000313" key="2">
    <source>
        <dbReference type="Proteomes" id="UP000276133"/>
    </source>
</evidence>
<reference evidence="1 2" key="1">
    <citation type="journal article" date="2018" name="Sci. Rep.">
        <title>Genomic signatures of local adaptation to the degree of environmental predictability in rotifers.</title>
        <authorList>
            <person name="Franch-Gras L."/>
            <person name="Hahn C."/>
            <person name="Garcia-Roger E.M."/>
            <person name="Carmona M.J."/>
            <person name="Serra M."/>
            <person name="Gomez A."/>
        </authorList>
    </citation>
    <scope>NUCLEOTIDE SEQUENCE [LARGE SCALE GENOMIC DNA]</scope>
    <source>
        <strain evidence="1">HYR1</strain>
    </source>
</reference>
<protein>
    <submittedName>
        <fullName evidence="1">Uncharacterized protein</fullName>
    </submittedName>
</protein>
<keyword evidence="2" id="KW-1185">Reference proteome</keyword>
<organism evidence="1 2">
    <name type="scientific">Brachionus plicatilis</name>
    <name type="common">Marine rotifer</name>
    <name type="synonym">Brachionus muelleri</name>
    <dbReference type="NCBI Taxonomy" id="10195"/>
    <lineage>
        <taxon>Eukaryota</taxon>
        <taxon>Metazoa</taxon>
        <taxon>Spiralia</taxon>
        <taxon>Gnathifera</taxon>
        <taxon>Rotifera</taxon>
        <taxon>Eurotatoria</taxon>
        <taxon>Monogononta</taxon>
        <taxon>Pseudotrocha</taxon>
        <taxon>Ploima</taxon>
        <taxon>Brachionidae</taxon>
        <taxon>Brachionus</taxon>
    </lineage>
</organism>
<gene>
    <name evidence="1" type="ORF">BpHYR1_006529</name>
</gene>
<dbReference type="AlphaFoldDB" id="A0A3M7PKN3"/>
<dbReference type="EMBL" id="REGN01010111">
    <property type="protein sequence ID" value="RMZ99686.1"/>
    <property type="molecule type" value="Genomic_DNA"/>
</dbReference>
<accession>A0A3M7PKN3</accession>